<keyword evidence="3" id="KW-1185">Reference proteome</keyword>
<feature type="region of interest" description="Disordered" evidence="1">
    <location>
        <begin position="1"/>
        <end position="43"/>
    </location>
</feature>
<dbReference type="OrthoDB" id="5540160at2759"/>
<reference evidence="2" key="1">
    <citation type="submission" date="2022-07" db="EMBL/GenBank/DDBJ databases">
        <title>Phylogenomic reconstructions and comparative analyses of Kickxellomycotina fungi.</title>
        <authorList>
            <person name="Reynolds N.K."/>
            <person name="Stajich J.E."/>
            <person name="Barry K."/>
            <person name="Grigoriev I.V."/>
            <person name="Crous P."/>
            <person name="Smith M.E."/>
        </authorList>
    </citation>
    <scope>NUCLEOTIDE SEQUENCE</scope>
    <source>
        <strain evidence="2">NRRL 1566</strain>
    </source>
</reference>
<organism evidence="2 3">
    <name type="scientific">Coemansia brasiliensis</name>
    <dbReference type="NCBI Taxonomy" id="2650707"/>
    <lineage>
        <taxon>Eukaryota</taxon>
        <taxon>Fungi</taxon>
        <taxon>Fungi incertae sedis</taxon>
        <taxon>Zoopagomycota</taxon>
        <taxon>Kickxellomycotina</taxon>
        <taxon>Kickxellomycetes</taxon>
        <taxon>Kickxellales</taxon>
        <taxon>Kickxellaceae</taxon>
        <taxon>Coemansia</taxon>
    </lineage>
</organism>
<sequence length="344" mass="36307">MPICDATGTEFLPDSCIPSPTSSSIENESHDGDSSSVSTEPASNRMRLHVMPAPTNILIKRNEDLGMLLGDFIESASLDASSNDEFSLQSASAEISSSHEDDSLLSEENDLAWSGIDNDGLGSLFAGILQNTDAKESHGNTFSASDNDKDRSEVEDPLFASNENSSSDNYPSSSLLWDIGTATSTEVLSSASTVASSTESHLENSIISVELKSNTSSEPLSSSNDDSSNISSSEISGESTISQVSDSHETASTLEPSSIVIPQSTLISVIEETNAAPFQDPSSSNKPMNVIMDGGKEECMVGSFRCTDDKRGFDTCVYGRWGTVRMCSQGTLCIPVEGGTIACA</sequence>
<feature type="region of interest" description="Disordered" evidence="1">
    <location>
        <begin position="135"/>
        <end position="171"/>
    </location>
</feature>
<comment type="caution">
    <text evidence="2">The sequence shown here is derived from an EMBL/GenBank/DDBJ whole genome shotgun (WGS) entry which is preliminary data.</text>
</comment>
<name>A0A9W8I2F5_9FUNG</name>
<gene>
    <name evidence="2" type="ORF">IWW36_005051</name>
</gene>
<accession>A0A9W8I2F5</accession>
<dbReference type="Proteomes" id="UP001139887">
    <property type="component" value="Unassembled WGS sequence"/>
</dbReference>
<proteinExistence type="predicted"/>
<dbReference type="EMBL" id="JANBUW010000984">
    <property type="protein sequence ID" value="KAJ2844775.1"/>
    <property type="molecule type" value="Genomic_DNA"/>
</dbReference>
<feature type="region of interest" description="Disordered" evidence="1">
    <location>
        <begin position="213"/>
        <end position="257"/>
    </location>
</feature>
<dbReference type="AlphaFoldDB" id="A0A9W8I2F5"/>
<evidence type="ECO:0000313" key="2">
    <source>
        <dbReference type="EMBL" id="KAJ2844775.1"/>
    </source>
</evidence>
<evidence type="ECO:0000256" key="1">
    <source>
        <dbReference type="SAM" id="MobiDB-lite"/>
    </source>
</evidence>
<protein>
    <submittedName>
        <fullName evidence="2">Uncharacterized protein</fullName>
    </submittedName>
</protein>
<feature type="compositionally biased region" description="Low complexity" evidence="1">
    <location>
        <begin position="213"/>
        <end position="242"/>
    </location>
</feature>
<evidence type="ECO:0000313" key="3">
    <source>
        <dbReference type="Proteomes" id="UP001139887"/>
    </source>
</evidence>
<feature type="compositionally biased region" description="Low complexity" evidence="1">
    <location>
        <begin position="161"/>
        <end position="171"/>
    </location>
</feature>